<dbReference type="GeneID" id="6084084"/>
<dbReference type="EMBL" id="DS547145">
    <property type="protein sequence ID" value="EDR00856.1"/>
    <property type="molecule type" value="Genomic_DNA"/>
</dbReference>
<keyword evidence="2" id="KW-1185">Reference proteome</keyword>
<evidence type="ECO:0000313" key="1">
    <source>
        <dbReference type="EMBL" id="EDR00856.1"/>
    </source>
</evidence>
<protein>
    <submittedName>
        <fullName evidence="1">Predicted protein</fullName>
    </submittedName>
</protein>
<accession>B0DX30</accession>
<proteinExistence type="predicted"/>
<organism evidence="2">
    <name type="scientific">Laccaria bicolor (strain S238N-H82 / ATCC MYA-4686)</name>
    <name type="common">Bicoloured deceiver</name>
    <name type="synonym">Laccaria laccata var. bicolor</name>
    <dbReference type="NCBI Taxonomy" id="486041"/>
    <lineage>
        <taxon>Eukaryota</taxon>
        <taxon>Fungi</taxon>
        <taxon>Dikarya</taxon>
        <taxon>Basidiomycota</taxon>
        <taxon>Agaricomycotina</taxon>
        <taxon>Agaricomycetes</taxon>
        <taxon>Agaricomycetidae</taxon>
        <taxon>Agaricales</taxon>
        <taxon>Agaricineae</taxon>
        <taxon>Hydnangiaceae</taxon>
        <taxon>Laccaria</taxon>
    </lineage>
</organism>
<reference evidence="1 2" key="1">
    <citation type="journal article" date="2008" name="Nature">
        <title>The genome of Laccaria bicolor provides insights into mycorrhizal symbiosis.</title>
        <authorList>
            <person name="Martin F."/>
            <person name="Aerts A."/>
            <person name="Ahren D."/>
            <person name="Brun A."/>
            <person name="Danchin E.G.J."/>
            <person name="Duchaussoy F."/>
            <person name="Gibon J."/>
            <person name="Kohler A."/>
            <person name="Lindquist E."/>
            <person name="Pereda V."/>
            <person name="Salamov A."/>
            <person name="Shapiro H.J."/>
            <person name="Wuyts J."/>
            <person name="Blaudez D."/>
            <person name="Buee M."/>
            <person name="Brokstein P."/>
            <person name="Canbaeck B."/>
            <person name="Cohen D."/>
            <person name="Courty P.E."/>
            <person name="Coutinho P.M."/>
            <person name="Delaruelle C."/>
            <person name="Detter J.C."/>
            <person name="Deveau A."/>
            <person name="DiFazio S."/>
            <person name="Duplessis S."/>
            <person name="Fraissinet-Tachet L."/>
            <person name="Lucic E."/>
            <person name="Frey-Klett P."/>
            <person name="Fourrey C."/>
            <person name="Feussner I."/>
            <person name="Gay G."/>
            <person name="Grimwood J."/>
            <person name="Hoegger P.J."/>
            <person name="Jain P."/>
            <person name="Kilaru S."/>
            <person name="Labbe J."/>
            <person name="Lin Y.C."/>
            <person name="Legue V."/>
            <person name="Le Tacon F."/>
            <person name="Marmeisse R."/>
            <person name="Melayah D."/>
            <person name="Montanini B."/>
            <person name="Muratet M."/>
            <person name="Nehls U."/>
            <person name="Niculita-Hirzel H."/>
            <person name="Oudot-Le Secq M.P."/>
            <person name="Peter M."/>
            <person name="Quesneville H."/>
            <person name="Rajashekar B."/>
            <person name="Reich M."/>
            <person name="Rouhier N."/>
            <person name="Schmutz J."/>
            <person name="Yin T."/>
            <person name="Chalot M."/>
            <person name="Henrissat B."/>
            <person name="Kuees U."/>
            <person name="Lucas S."/>
            <person name="Van de Peer Y."/>
            <person name="Podila G.K."/>
            <person name="Polle A."/>
            <person name="Pukkila P.J."/>
            <person name="Richardson P.M."/>
            <person name="Rouze P."/>
            <person name="Sanders I.R."/>
            <person name="Stajich J.E."/>
            <person name="Tunlid A."/>
            <person name="Tuskan G."/>
            <person name="Grigoriev I.V."/>
        </authorList>
    </citation>
    <scope>NUCLEOTIDE SEQUENCE [LARGE SCALE GENOMIC DNA]</scope>
    <source>
        <strain evidence="2">S238N-H82 / ATCC MYA-4686</strain>
    </source>
</reference>
<sequence>MYINIGALRKRRRYFEKTSCLHRFARSRAPYARKEPHACRKFVWSCLPAHVHDMQEKTPMAPGLFVCTCLVFMTLGDLDKQGDECILMCSVATKRIKSN</sequence>
<dbReference type="AlphaFoldDB" id="B0DX30"/>
<dbReference type="InParanoid" id="B0DX30"/>
<dbReference type="RefSeq" id="XP_001888450.1">
    <property type="nucleotide sequence ID" value="XM_001888415.1"/>
</dbReference>
<gene>
    <name evidence="1" type="ORF">LACBIDRAFT_312902</name>
</gene>
<dbReference type="KEGG" id="lbc:LACBIDRAFT_312902"/>
<evidence type="ECO:0000313" key="2">
    <source>
        <dbReference type="Proteomes" id="UP000001194"/>
    </source>
</evidence>
<name>B0DX30_LACBS</name>
<dbReference type="Proteomes" id="UP000001194">
    <property type="component" value="Unassembled WGS sequence"/>
</dbReference>
<dbReference type="HOGENOM" id="CLU_2320810_0_0_1"/>